<feature type="region of interest" description="Disordered" evidence="1">
    <location>
        <begin position="1078"/>
        <end position="1106"/>
    </location>
</feature>
<feature type="compositionally biased region" description="Basic and acidic residues" evidence="1">
    <location>
        <begin position="535"/>
        <end position="546"/>
    </location>
</feature>
<feature type="region of interest" description="Disordered" evidence="1">
    <location>
        <begin position="1620"/>
        <end position="1642"/>
    </location>
</feature>
<dbReference type="CDD" id="cd16448">
    <property type="entry name" value="RING-H2"/>
    <property type="match status" value="1"/>
</dbReference>
<dbReference type="GO" id="GO:0030897">
    <property type="term" value="C:HOPS complex"/>
    <property type="evidence" value="ECO:0007669"/>
    <property type="project" value="TreeGrafter"/>
</dbReference>
<feature type="compositionally biased region" description="Low complexity" evidence="1">
    <location>
        <begin position="3076"/>
        <end position="3091"/>
    </location>
</feature>
<organism evidence="2 3">
    <name type="scientific">Toxoplasma gondii</name>
    <dbReference type="NCBI Taxonomy" id="5811"/>
    <lineage>
        <taxon>Eukaryota</taxon>
        <taxon>Sar</taxon>
        <taxon>Alveolata</taxon>
        <taxon>Apicomplexa</taxon>
        <taxon>Conoidasida</taxon>
        <taxon>Coccidia</taxon>
        <taxon>Eucoccidiorida</taxon>
        <taxon>Eimeriorina</taxon>
        <taxon>Sarcocystidae</taxon>
        <taxon>Toxoplasma</taxon>
    </lineage>
</organism>
<keyword evidence="3" id="KW-1185">Reference proteome</keyword>
<feature type="compositionally biased region" description="Basic and acidic residues" evidence="1">
    <location>
        <begin position="2433"/>
        <end position="2445"/>
    </location>
</feature>
<feature type="compositionally biased region" description="Basic and acidic residues" evidence="1">
    <location>
        <begin position="18"/>
        <end position="35"/>
    </location>
</feature>
<feature type="region of interest" description="Disordered" evidence="1">
    <location>
        <begin position="949"/>
        <end position="977"/>
    </location>
</feature>
<protein>
    <submittedName>
        <fullName evidence="2">Uncharacterized protein</fullName>
    </submittedName>
</protein>
<accession>A0A7J6KCC6</accession>
<feature type="region of interest" description="Disordered" evidence="1">
    <location>
        <begin position="2232"/>
        <end position="2263"/>
    </location>
</feature>
<feature type="region of interest" description="Disordered" evidence="1">
    <location>
        <begin position="458"/>
        <end position="549"/>
    </location>
</feature>
<feature type="compositionally biased region" description="Basic and acidic residues" evidence="1">
    <location>
        <begin position="1078"/>
        <end position="1096"/>
    </location>
</feature>
<dbReference type="VEuPathDB" id="ToxoDB:TGME49_289520"/>
<feature type="region of interest" description="Disordered" evidence="1">
    <location>
        <begin position="1"/>
        <end position="177"/>
    </location>
</feature>
<reference evidence="2 3" key="1">
    <citation type="submission" date="2020-03" db="EMBL/GenBank/DDBJ databases">
        <title>Genome sequence of Toxoplasma gondii RH-88 strain.</title>
        <authorList>
            <person name="Lorenzi H.A."/>
            <person name="Venepally P."/>
            <person name="Rozenberg A."/>
            <person name="Sibley D."/>
        </authorList>
    </citation>
    <scope>NUCLEOTIDE SEQUENCE [LARGE SCALE GENOMIC DNA]</scope>
    <source>
        <strain evidence="2 3">RH-88</strain>
    </source>
</reference>
<name>A0A7J6KCC6_TOXGO</name>
<feature type="compositionally biased region" description="Low complexity" evidence="1">
    <location>
        <begin position="2232"/>
        <end position="2243"/>
    </location>
</feature>
<dbReference type="GO" id="GO:0034058">
    <property type="term" value="P:endosomal vesicle fusion"/>
    <property type="evidence" value="ECO:0007669"/>
    <property type="project" value="TreeGrafter"/>
</dbReference>
<proteinExistence type="predicted"/>
<feature type="compositionally biased region" description="Low complexity" evidence="1">
    <location>
        <begin position="326"/>
        <end position="362"/>
    </location>
</feature>
<feature type="region of interest" description="Disordered" evidence="1">
    <location>
        <begin position="1024"/>
        <end position="1060"/>
    </location>
</feature>
<dbReference type="EMBL" id="JAAUHK010000190">
    <property type="protein sequence ID" value="KAF4644432.1"/>
    <property type="molecule type" value="Genomic_DNA"/>
</dbReference>
<feature type="compositionally biased region" description="Basic residues" evidence="1">
    <location>
        <begin position="369"/>
        <end position="378"/>
    </location>
</feature>
<feature type="region of interest" description="Disordered" evidence="1">
    <location>
        <begin position="1698"/>
        <end position="1754"/>
    </location>
</feature>
<feature type="compositionally biased region" description="Basic and acidic residues" evidence="1">
    <location>
        <begin position="2570"/>
        <end position="2595"/>
    </location>
</feature>
<feature type="compositionally biased region" description="Basic and acidic residues" evidence="1">
    <location>
        <begin position="474"/>
        <end position="485"/>
    </location>
</feature>
<feature type="region of interest" description="Disordered" evidence="1">
    <location>
        <begin position="296"/>
        <end position="383"/>
    </location>
</feature>
<dbReference type="InterPro" id="IPR045111">
    <property type="entry name" value="Vps41/Vps8"/>
</dbReference>
<feature type="compositionally biased region" description="Basic and acidic residues" evidence="1">
    <location>
        <begin position="224"/>
        <end position="246"/>
    </location>
</feature>
<feature type="compositionally biased region" description="Polar residues" evidence="1">
    <location>
        <begin position="108"/>
        <end position="124"/>
    </location>
</feature>
<dbReference type="GO" id="GO:0006623">
    <property type="term" value="P:protein targeting to vacuole"/>
    <property type="evidence" value="ECO:0007669"/>
    <property type="project" value="InterPro"/>
</dbReference>
<dbReference type="Proteomes" id="UP000557509">
    <property type="component" value="Unassembled WGS sequence"/>
</dbReference>
<gene>
    <name evidence="2" type="ORF">TGRH88_014260</name>
</gene>
<feature type="compositionally biased region" description="Polar residues" evidence="1">
    <location>
        <begin position="306"/>
        <end position="315"/>
    </location>
</feature>
<feature type="region of interest" description="Disordered" evidence="1">
    <location>
        <begin position="210"/>
        <end position="281"/>
    </location>
</feature>
<comment type="caution">
    <text evidence="2">The sequence shown here is derived from an EMBL/GenBank/DDBJ whole genome shotgun (WGS) entry which is preliminary data.</text>
</comment>
<sequence>METREGGDWGSLPPAGLETERARQEREEEKKRILEEILQQDLSDDEEFDRLILGNSRSHADRDGNGRQSSGGLATASSQAGAGESAALANFADKEWAEGGGGGQRQGTATHCSEVSVHPTQPSSPAHALGLSGRVDAEARAPEEPISMSHSSPGVAGCQKEKEATGGESDVSAGRLARTTRTVEEILNAIEEEEEEDWLRTLLPRSSHAETSCNALAGGAFSPSDRETLLPARGRERREDDRDPGRRPFSQLPVQVPRPDFSHPQCASRTSQAPGEAPLVGDAYSLRKENVEARYQAARLRKKAVSSFSSLSPSDRASKTRRASTKTETSDSSSSLSRTSGSRSWSRSSSQLSDSEASSPSDEPLRLASARRRRKGQARRTGGLLPSIRSRFLPSSRVASLRLLTDAPLQWTCREHAVTWGGQAALAAALALAKEGDGDKGKDEKKRKKGIFFGRREGDADFDSWPRRPRRGQGRREAKDRRRTIIPEPLEQAAVDRLLPAAPASDDRPQLERGRDTWGKETGTHETLESPLTRQTEENRAAEEVHTVQAPRHTAMGPFDAVAQGFASLQSLVASVGLPTCFDSSQSLLAIGTSRGFALLVDVHALPVAPDPDSRQSFFASFFSSPEAFPLFLPPPAQPPRASPSASSSASSGSLAPASFLSLSLGEISATGAPEEEKLGAVSSISLADSLRFLLVGYKSGAVALYEIHPTKAQRQQVPPGCTYTPANPREGGDAEALLAAKAEPSVPLLRGYQASLLALSKEGGSVSLTSSAESEQARGSEACSRGHRGPQASSNACADAKKENKSSSVCCLRFISLGGRGEPGGRGAASQGGASGSSPAASYGASVWPVPSLGRSSVLPSGALAVALAADERGDLFVLSFQKAFLSVACDRRFVTPGIQTLGAILDIRVLPPPPAPAASAWGIPGPSAPASRGSALERGLRALPLLGRGVPGDEQASARPNWGEETASAPEAASRLAHPADEAQVVAVACSNAVLLLALLPQPSLVFRLDLLSGSLRVALPGSGSKAPAEGVSSAAPHEEPPPYGRQAPRQAEPRSLCSSSFSSVESGAFQVLEGEARREARLGRTRDERKSEEDASPGAKQLQQTALPDLPCIAWLRAAVHRKRFFDDPVVAVGLSNEVRLFAVRTPRGPRLGAGGAAEQPAEGNKALFVEPGSRIFSFEHRIQSLQGIGDSILCIMNSVNVLGFFQLVQRPSPTISSSSSSTFSFVELMLLQQVDVSLANPVYYRFTDVSLISQLVRQQREKQREERPASPASLSGTHGGWAWGLLGGEKGARHRLLFGAKRPGDAGARAREAEEAHAGKSDACGQAEVAPEALPVFAASYANSLSLGYGGVSREKTLLADVFFSDEDADGGDTGARRERRRCPGDEGATEVWVVGLEGLVVVRLRSWLEIIEELLEEGRGLEVLSVLKCLYDVSEELRTESAGNARSGASIAVSENATDSVCGGDTEAETCVENGTFLEEENTWTALFYAGVERPGGRLPPLCSFSSNFLVRKQAAALSFLASSLLRSFCLSTLRNRRILSSLLPSLLPSLSPFLPSSEAASLASPPGDLLWLALVRLLAFCAFELTVKLQLCPLLNGVMFRSFWKLLDELDGADERGSPQDGSASKDEPSDAASLLPPGVSLGDSLRQIFFSLLVRYLVLGKLPPGALDPGVFTSLFPHFEAQLELAVQALERDEDAEETQKALEAEDGKRGDRNEGDTDVKDRTDVERKEERNGEGREDEEAGKGRPFPSRLLWALTRLVGADAAAEESLLASLLEVERAGRLSGSLQTGDRTREVLEMKDGEGPRATEQENGTSRMQLATDEGHACRERFSLLPQLYVHLTEAEGPANAKARPAGRRVEQRLRRNLLKYRLLRQLLQFVIMRLFGVPMRQQVDEIPADGKEVEGAFLCDESAEGELPAEGANLAGAVDLLQVLQLVSVHRMWLGVCLTYSRAFADFRTPVELLMGDAYRLQHMIFKKFILWLQTALSSSAAASGTSEKPQGEATDLGPGDNSAACVGSVGALPLFVPPRDVANLRATRELFFFLYSVSLDLPYPLHAGGSRRASSFLVASDPVLNANQLPSGPQPVSCAEKRAVDLLWREGSCCGLVHQVYVQRATGPATPPFRRQAFSPGLCSVLEYVFRRPSVTYESLKRRLDFLFSTPSSGRPVHRVAVEAEGEEPQQLEPPGWASPQIFKRLFMMAPRMVFQLFSALLLAHAASRPASPAALGLSDSASHAHSAEDERRREGERDNGEKEDDTLSLINLLLPAAADCIVDAAAQHKAYAAALDSLAAVHTGPAKGDRGAARLSSSGASCLPSGGGFSLASPFAKGVASLRQLTDELRETVREMHGVLWRLLLVGFFAMRGWLPPVSSLRRALLRFLVFDTPPTLSLLRLLVSQPLAELEEKQLSSLLLTTPERSDTVSPDVRPDPDSLQDPHRASSSSSPPCSPSYSSCSRCGSWSAWDRETVLLAVLNREAEEAQQWARRWREDEGREVRRALRLYASDKELLASRGFLRAAAFLYEAERDYDRSLGLWIRAGALRPGAAGAESPRGPSDAVGRGGDTGERGDSDGGRGSHEADSPRQKGEGPDEEGAFVYIRALLWGAIPSTSALLSRDEREMEKGGDSSLKWRVVLLDLRRFLHAVSRHLPQLVELNCTKSARLICEIFRVQQALSEAEARGPEGVTSEKGKAASSVEAGPALFRSPSAIVDLLDAHPKLQLQFLEALMSQSEEEPTSSSGSSSFFVSLAEHRSFVHSQLVRYIRLLCQLEPRRVCLVLQQQERLPLAACLRVCEEFQVLDACAYLLERTGDFQGIVRLFQQSFARGLDRLRSLFLTPDFSILPLLRALLPRYPPSHPIHGLASAFGEDGRASSLFRSSSGADEDGRCYFALHSSSNESEKSGARLRAGAVHAAHPGLADADRLLPMLLPSGVRVSRGEDVHPVFAPAREGPPEELADLLPSVSRGHGGEEGGRASVAPGAAGVYRRESDARKREARVPQAFAFDEEPGRQSFWWSDMEDVGSLFELVETANWVSSRNAHLLQKQQLEDLWFGLLTLVVHAQQAFPQLLNSTSSASSSDASGSVSTLQGVSEAVERRAERGGAGAGRGKDRRKGMRKTLRGLLYELVLSELLSAILHAGVMTIASLPETLKRITKTHRHIQLAVFKRPLASMLSGLSYQQTLLDAYSSLANADTSALFSRVEASRRRGIVIKVVSAGNAVSSAHATLTCSACHGHLLLPPPPGVHASLLASRAARSLTSSRFSRKTLLQASGAGGAQAYYAATSRGDGGERVFCRSPEKDRQSDRQRSAIAAFPCGHLFHFACLQEGDNPLEISPCSACVALDLGLGWSARDPHRARLSARGTFEE</sequence>
<dbReference type="GO" id="GO:0005770">
    <property type="term" value="C:late endosome"/>
    <property type="evidence" value="ECO:0007669"/>
    <property type="project" value="TreeGrafter"/>
</dbReference>
<feature type="compositionally biased region" description="Basic and acidic residues" evidence="1">
    <location>
        <begin position="2244"/>
        <end position="2259"/>
    </location>
</feature>
<feature type="compositionally biased region" description="Low complexity" evidence="1">
    <location>
        <begin position="74"/>
        <end position="91"/>
    </location>
</feature>
<feature type="region of interest" description="Disordered" evidence="1">
    <location>
        <begin position="2424"/>
        <end position="2459"/>
    </location>
</feature>
<feature type="compositionally biased region" description="Low complexity" evidence="1">
    <location>
        <begin position="2447"/>
        <end position="2459"/>
    </location>
</feature>
<feature type="region of interest" description="Disordered" evidence="1">
    <location>
        <begin position="2950"/>
        <end position="2995"/>
    </location>
</feature>
<feature type="compositionally biased region" description="Basic and acidic residues" evidence="1">
    <location>
        <begin position="505"/>
        <end position="528"/>
    </location>
</feature>
<evidence type="ECO:0000256" key="1">
    <source>
        <dbReference type="SAM" id="MobiDB-lite"/>
    </source>
</evidence>
<feature type="region of interest" description="Disordered" evidence="1">
    <location>
        <begin position="3076"/>
        <end position="3117"/>
    </location>
</feature>
<evidence type="ECO:0000313" key="2">
    <source>
        <dbReference type="EMBL" id="KAF4644432.1"/>
    </source>
</evidence>
<dbReference type="PANTHER" id="PTHR12616">
    <property type="entry name" value="VACUOLAR PROTEIN SORTING VPS41"/>
    <property type="match status" value="1"/>
</dbReference>
<evidence type="ECO:0000313" key="3">
    <source>
        <dbReference type="Proteomes" id="UP000557509"/>
    </source>
</evidence>
<dbReference type="PANTHER" id="PTHR12616:SF8">
    <property type="entry name" value="VACUOLAR PROTEIN SORTING-ASSOCIATED PROTEIN 8 HOMOLOG"/>
    <property type="match status" value="1"/>
</dbReference>
<feature type="compositionally biased region" description="Basic and acidic residues" evidence="1">
    <location>
        <begin position="1705"/>
        <end position="1743"/>
    </location>
</feature>
<feature type="region of interest" description="Disordered" evidence="1">
    <location>
        <begin position="769"/>
        <end position="800"/>
    </location>
</feature>
<feature type="compositionally biased region" description="Basic and acidic residues" evidence="1">
    <location>
        <begin position="1620"/>
        <end position="1635"/>
    </location>
</feature>
<feature type="region of interest" description="Disordered" evidence="1">
    <location>
        <begin position="2551"/>
        <end position="2597"/>
    </location>
</feature>